<proteinExistence type="predicted"/>
<name>A0A3M8T307_9ACTN</name>
<organism evidence="2 3">
    <name type="scientific">Streptomyces botrytidirepellens</name>
    <dbReference type="NCBI Taxonomy" id="2486417"/>
    <lineage>
        <taxon>Bacteria</taxon>
        <taxon>Bacillati</taxon>
        <taxon>Actinomycetota</taxon>
        <taxon>Actinomycetes</taxon>
        <taxon>Kitasatosporales</taxon>
        <taxon>Streptomycetaceae</taxon>
        <taxon>Streptomyces</taxon>
    </lineage>
</organism>
<dbReference type="Gene3D" id="2.50.20.20">
    <property type="match status" value="1"/>
</dbReference>
<evidence type="ECO:0000256" key="1">
    <source>
        <dbReference type="SAM" id="MobiDB-lite"/>
    </source>
</evidence>
<gene>
    <name evidence="2" type="ORF">EEJ42_43640</name>
</gene>
<evidence type="ECO:0000313" key="2">
    <source>
        <dbReference type="EMBL" id="RNF85510.1"/>
    </source>
</evidence>
<feature type="compositionally biased region" description="Basic and acidic residues" evidence="1">
    <location>
        <begin position="43"/>
        <end position="55"/>
    </location>
</feature>
<dbReference type="SUPFAM" id="SSF89392">
    <property type="entry name" value="Prokaryotic lipoproteins and lipoprotein localization factors"/>
    <property type="match status" value="1"/>
</dbReference>
<feature type="region of interest" description="Disordered" evidence="1">
    <location>
        <begin position="159"/>
        <end position="191"/>
    </location>
</feature>
<protein>
    <submittedName>
        <fullName evidence="2">DUF1396 domain-containing protein</fullName>
    </submittedName>
</protein>
<evidence type="ECO:0000313" key="3">
    <source>
        <dbReference type="Proteomes" id="UP000275401"/>
    </source>
</evidence>
<sequence>MGYMGIVARTGPDNRRGRAGVAVLAAALLCAGAAGCGSPESGGGERAHRAAKEPRMAPAAAVRAAAKKTEKLTSLRYRMTGQTLDEGRVEGEGAMAFNPPVARMKMRTRGEDEAGTVEYRLTGGVMYLGGGAVTAGLGSGDSDLPELDGKRWLALDASELEKRGSGSQGSGSLTGRAKTNPADESAFLSDADNLRRVGGETIDGVRTTHYRGTVTLEQMRASLEDEKSTTRERRDKALTTYEEAGIDRLNMDMWIDPDSHTKRFRMRGDADKGRLDVTMTFLDINKPITVQAPPASETLNLSDLARSTRS</sequence>
<dbReference type="Proteomes" id="UP000275401">
    <property type="component" value="Unassembled WGS sequence"/>
</dbReference>
<dbReference type="InterPro" id="IPR029046">
    <property type="entry name" value="LolA/LolB/LppX"/>
</dbReference>
<feature type="region of interest" description="Disordered" evidence="1">
    <location>
        <begin position="36"/>
        <end position="57"/>
    </location>
</feature>
<keyword evidence="3" id="KW-1185">Reference proteome</keyword>
<comment type="caution">
    <text evidence="2">The sequence shown here is derived from an EMBL/GenBank/DDBJ whole genome shotgun (WGS) entry which is preliminary data.</text>
</comment>
<dbReference type="EMBL" id="RIBZ01000838">
    <property type="protein sequence ID" value="RNF85510.1"/>
    <property type="molecule type" value="Genomic_DNA"/>
</dbReference>
<dbReference type="AlphaFoldDB" id="A0A3M8T307"/>
<reference evidence="2 3" key="1">
    <citation type="submission" date="2018-11" db="EMBL/GenBank/DDBJ databases">
        <title>The Potential of Streptomyces as Biocontrol Agents against the Tomato grey mould, Botrytis cinerea (Gray mold) Frontiers in Microbiology.</title>
        <authorList>
            <person name="Li D."/>
        </authorList>
    </citation>
    <scope>NUCLEOTIDE SEQUENCE [LARGE SCALE GENOMIC DNA]</scope>
    <source>
        <strain evidence="2 3">NEAU-LD23</strain>
    </source>
</reference>
<accession>A0A3M8T307</accession>